<dbReference type="SMART" id="SM00367">
    <property type="entry name" value="LRR_CC"/>
    <property type="match status" value="8"/>
</dbReference>
<feature type="region of interest" description="Disordered" evidence="1">
    <location>
        <begin position="396"/>
        <end position="431"/>
    </location>
</feature>
<dbReference type="InterPro" id="IPR006553">
    <property type="entry name" value="Leu-rich_rpt_Cys-con_subtyp"/>
</dbReference>
<evidence type="ECO:0000313" key="3">
    <source>
        <dbReference type="EMBL" id="PPQ71648.1"/>
    </source>
</evidence>
<dbReference type="STRING" id="181874.A0A409VZG5"/>
<feature type="compositionally biased region" description="Low complexity" evidence="1">
    <location>
        <begin position="207"/>
        <end position="235"/>
    </location>
</feature>
<dbReference type="PANTHER" id="PTHR13318">
    <property type="entry name" value="PARTNER OF PAIRED, ISOFORM B-RELATED"/>
    <property type="match status" value="1"/>
</dbReference>
<dbReference type="Pfam" id="PF12937">
    <property type="entry name" value="F-box-like"/>
    <property type="match status" value="1"/>
</dbReference>
<dbReference type="InterPro" id="IPR036047">
    <property type="entry name" value="F-box-like_dom_sf"/>
</dbReference>
<proteinExistence type="predicted"/>
<feature type="compositionally biased region" description="Polar residues" evidence="1">
    <location>
        <begin position="409"/>
        <end position="421"/>
    </location>
</feature>
<organism evidence="3 4">
    <name type="scientific">Panaeolus cyanescens</name>
    <dbReference type="NCBI Taxonomy" id="181874"/>
    <lineage>
        <taxon>Eukaryota</taxon>
        <taxon>Fungi</taxon>
        <taxon>Dikarya</taxon>
        <taxon>Basidiomycota</taxon>
        <taxon>Agaricomycotina</taxon>
        <taxon>Agaricomycetes</taxon>
        <taxon>Agaricomycetidae</taxon>
        <taxon>Agaricales</taxon>
        <taxon>Agaricineae</taxon>
        <taxon>Galeropsidaceae</taxon>
        <taxon>Panaeolus</taxon>
    </lineage>
</organism>
<dbReference type="InterPro" id="IPR001810">
    <property type="entry name" value="F-box_dom"/>
</dbReference>
<dbReference type="InterPro" id="IPR032675">
    <property type="entry name" value="LRR_dom_sf"/>
</dbReference>
<dbReference type="SUPFAM" id="SSF52047">
    <property type="entry name" value="RNI-like"/>
    <property type="match status" value="1"/>
</dbReference>
<dbReference type="Gene3D" id="3.80.10.10">
    <property type="entry name" value="Ribonuclease Inhibitor"/>
    <property type="match status" value="2"/>
</dbReference>
<evidence type="ECO:0000256" key="1">
    <source>
        <dbReference type="SAM" id="MobiDB-lite"/>
    </source>
</evidence>
<dbReference type="AlphaFoldDB" id="A0A409VZG5"/>
<dbReference type="Proteomes" id="UP000284842">
    <property type="component" value="Unassembled WGS sequence"/>
</dbReference>
<dbReference type="GO" id="GO:0019005">
    <property type="term" value="C:SCF ubiquitin ligase complex"/>
    <property type="evidence" value="ECO:0007669"/>
    <property type="project" value="TreeGrafter"/>
</dbReference>
<dbReference type="SUPFAM" id="SSF81383">
    <property type="entry name" value="F-box domain"/>
    <property type="match status" value="1"/>
</dbReference>
<protein>
    <recommendedName>
        <fullName evidence="2">F-box domain-containing protein</fullName>
    </recommendedName>
</protein>
<keyword evidence="4" id="KW-1185">Reference proteome</keyword>
<dbReference type="InParanoid" id="A0A409VZG5"/>
<comment type="caution">
    <text evidence="3">The sequence shown here is derived from an EMBL/GenBank/DDBJ whole genome shotgun (WGS) entry which is preliminary data.</text>
</comment>
<reference evidence="3 4" key="1">
    <citation type="journal article" date="2018" name="Evol. Lett.">
        <title>Horizontal gene cluster transfer increased hallucinogenic mushroom diversity.</title>
        <authorList>
            <person name="Reynolds H.T."/>
            <person name="Vijayakumar V."/>
            <person name="Gluck-Thaler E."/>
            <person name="Korotkin H.B."/>
            <person name="Matheny P.B."/>
            <person name="Slot J.C."/>
        </authorList>
    </citation>
    <scope>NUCLEOTIDE SEQUENCE [LARGE SCALE GENOMIC DNA]</scope>
    <source>
        <strain evidence="3 4">2629</strain>
    </source>
</reference>
<dbReference type="EMBL" id="NHTK01005906">
    <property type="protein sequence ID" value="PPQ71648.1"/>
    <property type="molecule type" value="Genomic_DNA"/>
</dbReference>
<evidence type="ECO:0000313" key="4">
    <source>
        <dbReference type="Proteomes" id="UP000284842"/>
    </source>
</evidence>
<feature type="region of interest" description="Disordered" evidence="1">
    <location>
        <begin position="191"/>
        <end position="235"/>
    </location>
</feature>
<gene>
    <name evidence="3" type="ORF">CVT24_007839</name>
</gene>
<feature type="domain" description="F-box" evidence="2">
    <location>
        <begin position="464"/>
        <end position="540"/>
    </location>
</feature>
<evidence type="ECO:0000259" key="2">
    <source>
        <dbReference type="Pfam" id="PF12937"/>
    </source>
</evidence>
<dbReference type="GO" id="GO:0031146">
    <property type="term" value="P:SCF-dependent proteasomal ubiquitin-dependent protein catabolic process"/>
    <property type="evidence" value="ECO:0007669"/>
    <property type="project" value="TreeGrafter"/>
</dbReference>
<sequence length="1091" mass="119426">MPPRTSKAAAAEKPAKKTKSTGGGGAKKKLSEFNKFMKAEMARLKEDEPDMQHKDRLALPCQRAMSTMHDIDNDEILFQFDPFDSQQRGQSSSSLHLHPELFAHSMPSHDANSTSEELAFAIGIPKSQPSDKGKERSMPVPIRTSSIIHDLFDTTLLSATSDASTSFGALDSSSSSITAFSPDSMSFSSPDFDRYRPITASQPSPTSGHSFDPSFSSSPSSSKGKQRESSVPSLPPLSFSAIDFDCNQERSGSSSEAGLYSPQSLPTGVLSPLEFSHRDISIASPDPSVFIPVLDSSDHPTYRRRSLSNLLSPIPGSSIVPIALNSTFGPSQAPSNLSLQFNALHQSDIPLFDSANNQSLVSQTEANTLGLRAYQGETGNYPPGWYTASKSTTPAPSTLKALPSDPSAIPTSVLSPTTRGSLKSKTRSKSSPYPISALDYITITSSDVFQPLPLVVRNYFDLILPPELRLSIFRSLIDVHEADLQKAIEEGRFNMAKATSSKGRWVGRDKGIREIFKLSRVSRGWRDLVFDGQLWSELDLHSFPGLPPALIVQLTRKAGAFVRRLDLSGHIQLLPDSLTDIANDMCLSPTSDMDLNGSFTQLTTIKLQGCTALTTRSLHHLLVRCKNLQSLTVKGMSAVTNVTCDIIANFCPRVVSLDMSRCPNMDAEGIKALSKAALMRKEHLALKELRVSGLKHVTDSMMKLLGRAAPYLEVLDLSYSRQVHNSTIEAFVACDDLDNGDGVWVDGAQLKSKLHDLGVGTILVSARDLGREPNDTGKFRRRVTRLRHLVLSSCILLSDMACSNLAFSVPDLEFLELAGIGPDLKDEGLIRLLSTTPKIRRLDLEDATDITNAVLSTLTPVEDQRGNDDTGNPLDTEAAQATQPGHALEHLTVSYAENLSDVAMLRLIKACKNLRVLEADNTRIGSSVLKQFVRVARERTMRDAKIVAIDCRGIGESLIKDLSPQTRPRLGWRAYGARKLMYLDVQDDYEDELKVGQDECDPYRVVVKSFYSWQTVDAVKAIKEKRRRHASRRTGSDMSSYAVDDHEAVSSMRAARWWSPGGRRAMRTAAAGRTSPPLLPDLAASDGCRTM</sequence>
<dbReference type="OrthoDB" id="550575at2759"/>
<accession>A0A409VZG5</accession>
<feature type="region of interest" description="Disordered" evidence="1">
    <location>
        <begin position="1068"/>
        <end position="1091"/>
    </location>
</feature>
<name>A0A409VZG5_9AGAR</name>
<feature type="region of interest" description="Disordered" evidence="1">
    <location>
        <begin position="1"/>
        <end position="30"/>
    </location>
</feature>